<protein>
    <submittedName>
        <fullName evidence="2">4570_t:CDS:1</fullName>
    </submittedName>
</protein>
<proteinExistence type="predicted"/>
<feature type="compositionally biased region" description="Basic and acidic residues" evidence="1">
    <location>
        <begin position="154"/>
        <end position="167"/>
    </location>
</feature>
<name>A0A9N9FH13_9GLOM</name>
<organism evidence="2 3">
    <name type="scientific">Diversispora eburnea</name>
    <dbReference type="NCBI Taxonomy" id="1213867"/>
    <lineage>
        <taxon>Eukaryota</taxon>
        <taxon>Fungi</taxon>
        <taxon>Fungi incertae sedis</taxon>
        <taxon>Mucoromycota</taxon>
        <taxon>Glomeromycotina</taxon>
        <taxon>Glomeromycetes</taxon>
        <taxon>Diversisporales</taxon>
        <taxon>Diversisporaceae</taxon>
        <taxon>Diversispora</taxon>
    </lineage>
</organism>
<feature type="region of interest" description="Disordered" evidence="1">
    <location>
        <begin position="101"/>
        <end position="167"/>
    </location>
</feature>
<accession>A0A9N9FH13</accession>
<comment type="caution">
    <text evidence="2">The sequence shown here is derived from an EMBL/GenBank/DDBJ whole genome shotgun (WGS) entry which is preliminary data.</text>
</comment>
<evidence type="ECO:0000313" key="3">
    <source>
        <dbReference type="Proteomes" id="UP000789706"/>
    </source>
</evidence>
<gene>
    <name evidence="2" type="ORF">DEBURN_LOCUS6355</name>
</gene>
<dbReference type="AlphaFoldDB" id="A0A9N9FH13"/>
<feature type="compositionally biased region" description="Polar residues" evidence="1">
    <location>
        <begin position="143"/>
        <end position="153"/>
    </location>
</feature>
<dbReference type="Proteomes" id="UP000789706">
    <property type="component" value="Unassembled WGS sequence"/>
</dbReference>
<feature type="compositionally biased region" description="Polar residues" evidence="1">
    <location>
        <begin position="104"/>
        <end position="128"/>
    </location>
</feature>
<keyword evidence="3" id="KW-1185">Reference proteome</keyword>
<reference evidence="2" key="1">
    <citation type="submission" date="2021-06" db="EMBL/GenBank/DDBJ databases">
        <authorList>
            <person name="Kallberg Y."/>
            <person name="Tangrot J."/>
            <person name="Rosling A."/>
        </authorList>
    </citation>
    <scope>NUCLEOTIDE SEQUENCE</scope>
    <source>
        <strain evidence="2">AZ414A</strain>
    </source>
</reference>
<sequence length="167" mass="19486">MKDGLYPFQTINLDKRLLIYFSLARSSQIQECNGLYKKDLIKVTKNSELDKTRREKAETILNNWENWTSLRENSKITMVEQFATGNPQVINNHIKHCRDVSNGREVTTPSKKNQNYCRKMNSRMTNTERNVDEPSDSVEGVSLYSSRDNSFGNHNEEPTDDQLKHRQ</sequence>
<dbReference type="EMBL" id="CAJVPK010000643">
    <property type="protein sequence ID" value="CAG8535575.1"/>
    <property type="molecule type" value="Genomic_DNA"/>
</dbReference>
<evidence type="ECO:0000313" key="2">
    <source>
        <dbReference type="EMBL" id="CAG8535575.1"/>
    </source>
</evidence>
<evidence type="ECO:0000256" key="1">
    <source>
        <dbReference type="SAM" id="MobiDB-lite"/>
    </source>
</evidence>